<evidence type="ECO:0000259" key="9">
    <source>
        <dbReference type="PROSITE" id="PS50885"/>
    </source>
</evidence>
<dbReference type="CDD" id="cd18773">
    <property type="entry name" value="PDC1_HK_sensor"/>
    <property type="match status" value="1"/>
</dbReference>
<proteinExistence type="predicted"/>
<evidence type="ECO:0000256" key="5">
    <source>
        <dbReference type="ARBA" id="ARBA00022989"/>
    </source>
</evidence>
<evidence type="ECO:0000313" key="10">
    <source>
        <dbReference type="EMBL" id="GAE94860.1"/>
    </source>
</evidence>
<dbReference type="Gene3D" id="1.10.287.950">
    <property type="entry name" value="Methyl-accepting chemotaxis protein"/>
    <property type="match status" value="1"/>
</dbReference>
<evidence type="ECO:0000256" key="3">
    <source>
        <dbReference type="ARBA" id="ARBA00022500"/>
    </source>
</evidence>
<comment type="caution">
    <text evidence="10">The sequence shown here is derived from an EMBL/GenBank/DDBJ whole genome shotgun (WGS) entry which is preliminary data.</text>
</comment>
<keyword evidence="4 8" id="KW-0812">Transmembrane</keyword>
<sequence length="338" mass="37523">MIQKDDIIDLQPKYEKTFEKYEDFLTSLTNSEALHYEKVSTSDLEESTADNMPILNNPKLTNYYQSFLSEQVTDQEYIINLYFGTNSGAMYLHNIPEADVDLTTYNAKETDWYNKAVLSSENVIWTDPYIDPASEKPTITLAKAILNESGAILGVAAIDFDMYLLAKNMRQDVLITMIVTMAVSILVGLVIVILFVRLMNYNISVIKSELIKLANGDLSGDKISVKGKDEFKQLADAMNQMKDNLYAMINKVMMATGKVMQQSSSLNQSSDQVKEGSEQIAATMEELSSGSESQANHASDLAIAMEEYSKKVKLVAESGSQVADESQNVVNLSQGGTR</sequence>
<keyword evidence="2" id="KW-1003">Cell membrane</keyword>
<gene>
    <name evidence="10" type="ORF">JCM21714_4059</name>
</gene>
<dbReference type="GO" id="GO:0006935">
    <property type="term" value="P:chemotaxis"/>
    <property type="evidence" value="ECO:0007669"/>
    <property type="project" value="UniProtKB-KW"/>
</dbReference>
<protein>
    <submittedName>
        <fullName evidence="10">Methyl-accepting chemotaxis protein</fullName>
    </submittedName>
</protein>
<comment type="subcellular location">
    <subcellularLocation>
        <location evidence="1">Cell membrane</location>
        <topology evidence="1">Multi-pass membrane protein</topology>
    </subcellularLocation>
</comment>
<dbReference type="Proteomes" id="UP000019102">
    <property type="component" value="Unassembled WGS sequence"/>
</dbReference>
<dbReference type="GO" id="GO:0005886">
    <property type="term" value="C:plasma membrane"/>
    <property type="evidence" value="ECO:0007669"/>
    <property type="project" value="UniProtKB-SubCell"/>
</dbReference>
<accession>W4VN70</accession>
<evidence type="ECO:0000256" key="1">
    <source>
        <dbReference type="ARBA" id="ARBA00004651"/>
    </source>
</evidence>
<reference evidence="10 11" key="1">
    <citation type="journal article" date="2014" name="Genome Announc.">
        <title>Draft Genome Sequence of the Boron-Tolerant and Moderately Halotolerant Bacterium Gracilibacillus boraciitolerans JCM 21714T.</title>
        <authorList>
            <person name="Ahmed I."/>
            <person name="Oshima K."/>
            <person name="Suda W."/>
            <person name="Kitamura K."/>
            <person name="Iida T."/>
            <person name="Ohmori Y."/>
            <person name="Fujiwara T."/>
            <person name="Hattori M."/>
            <person name="Ohkuma M."/>
        </authorList>
    </citation>
    <scope>NUCLEOTIDE SEQUENCE [LARGE SCALE GENOMIC DNA]</scope>
    <source>
        <strain evidence="10 11">JCM 21714</strain>
    </source>
</reference>
<keyword evidence="3" id="KW-0145">Chemotaxis</keyword>
<feature type="domain" description="HAMP" evidence="9">
    <location>
        <begin position="197"/>
        <end position="250"/>
    </location>
</feature>
<keyword evidence="6 8" id="KW-0472">Membrane</keyword>
<dbReference type="SUPFAM" id="SSF58104">
    <property type="entry name" value="Methyl-accepting chemotaxis protein (MCP) signaling domain"/>
    <property type="match status" value="1"/>
</dbReference>
<evidence type="ECO:0000313" key="11">
    <source>
        <dbReference type="Proteomes" id="UP000019102"/>
    </source>
</evidence>
<dbReference type="eggNOG" id="COG0840">
    <property type="taxonomic scope" value="Bacteria"/>
</dbReference>
<dbReference type="PANTHER" id="PTHR32089">
    <property type="entry name" value="METHYL-ACCEPTING CHEMOTAXIS PROTEIN MCPB"/>
    <property type="match status" value="1"/>
</dbReference>
<dbReference type="PROSITE" id="PS50885">
    <property type="entry name" value="HAMP"/>
    <property type="match status" value="1"/>
</dbReference>
<dbReference type="Pfam" id="PF02743">
    <property type="entry name" value="dCache_1"/>
    <property type="match status" value="1"/>
</dbReference>
<dbReference type="InterPro" id="IPR029151">
    <property type="entry name" value="Sensor-like_sf"/>
</dbReference>
<evidence type="ECO:0000256" key="6">
    <source>
        <dbReference type="ARBA" id="ARBA00023136"/>
    </source>
</evidence>
<dbReference type="STRING" id="1298598.JCM21714_4059"/>
<dbReference type="PANTHER" id="PTHR32089:SF112">
    <property type="entry name" value="LYSOZYME-LIKE PROTEIN-RELATED"/>
    <property type="match status" value="1"/>
</dbReference>
<evidence type="ECO:0000256" key="4">
    <source>
        <dbReference type="ARBA" id="ARBA00022692"/>
    </source>
</evidence>
<dbReference type="RefSeq" id="WP_235182935.1">
    <property type="nucleotide sequence ID" value="NZ_BAVS01000033.1"/>
</dbReference>
<dbReference type="AlphaFoldDB" id="W4VN70"/>
<dbReference type="Pfam" id="PF00672">
    <property type="entry name" value="HAMP"/>
    <property type="match status" value="1"/>
</dbReference>
<evidence type="ECO:0000256" key="8">
    <source>
        <dbReference type="SAM" id="Phobius"/>
    </source>
</evidence>
<dbReference type="InterPro" id="IPR003660">
    <property type="entry name" value="HAMP_dom"/>
</dbReference>
<keyword evidence="5 8" id="KW-1133">Transmembrane helix</keyword>
<feature type="transmembrane region" description="Helical" evidence="8">
    <location>
        <begin position="173"/>
        <end position="196"/>
    </location>
</feature>
<feature type="region of interest" description="Disordered" evidence="7">
    <location>
        <begin position="317"/>
        <end position="338"/>
    </location>
</feature>
<feature type="compositionally biased region" description="Polar residues" evidence="7">
    <location>
        <begin position="318"/>
        <end position="338"/>
    </location>
</feature>
<organism evidence="10 11">
    <name type="scientific">Gracilibacillus boraciitolerans JCM 21714</name>
    <dbReference type="NCBI Taxonomy" id="1298598"/>
    <lineage>
        <taxon>Bacteria</taxon>
        <taxon>Bacillati</taxon>
        <taxon>Bacillota</taxon>
        <taxon>Bacilli</taxon>
        <taxon>Bacillales</taxon>
        <taxon>Bacillaceae</taxon>
        <taxon>Gracilibacillus</taxon>
    </lineage>
</organism>
<dbReference type="EMBL" id="BAVS01000033">
    <property type="protein sequence ID" value="GAE94860.1"/>
    <property type="molecule type" value="Genomic_DNA"/>
</dbReference>
<dbReference type="InterPro" id="IPR033479">
    <property type="entry name" value="dCache_1"/>
</dbReference>
<name>W4VN70_9BACI</name>
<evidence type="ECO:0000256" key="7">
    <source>
        <dbReference type="SAM" id="MobiDB-lite"/>
    </source>
</evidence>
<dbReference type="SUPFAM" id="SSF103190">
    <property type="entry name" value="Sensory domain-like"/>
    <property type="match status" value="1"/>
</dbReference>
<evidence type="ECO:0000256" key="2">
    <source>
        <dbReference type="ARBA" id="ARBA00022475"/>
    </source>
</evidence>
<dbReference type="CDD" id="cd06225">
    <property type="entry name" value="HAMP"/>
    <property type="match status" value="1"/>
</dbReference>
<dbReference type="GO" id="GO:0007165">
    <property type="term" value="P:signal transduction"/>
    <property type="evidence" value="ECO:0007669"/>
    <property type="project" value="InterPro"/>
</dbReference>
<dbReference type="Gene3D" id="3.30.450.20">
    <property type="entry name" value="PAS domain"/>
    <property type="match status" value="1"/>
</dbReference>
<dbReference type="SMART" id="SM00304">
    <property type="entry name" value="HAMP"/>
    <property type="match status" value="1"/>
</dbReference>
<keyword evidence="11" id="KW-1185">Reference proteome</keyword>